<keyword evidence="2" id="KW-1185">Reference proteome</keyword>
<sequence>MARRHIKVVQPGLVYIIEWSSGWEPDALAAAASRLRPASLPVPRSERWNLPTTARTALHGDDEVDEEWRGPVYVASRYFDWEHFSSVRNLRGPHAAVSRVRELPPDEARHCPGPACKVGDRARCELPPLRRVLPKAGTNSRPFLILIPDLRSLSGAYDAALALDVDKFGMNPYLKISGTAVAQSVADPRPLTCYLLRFSLLLHLPSLLFNPLQPSHGLQSAESPP</sequence>
<evidence type="ECO:0000313" key="2">
    <source>
        <dbReference type="Proteomes" id="UP000814128"/>
    </source>
</evidence>
<accession>A0ACB8QAS3</accession>
<reference evidence="1" key="1">
    <citation type="submission" date="2021-02" db="EMBL/GenBank/DDBJ databases">
        <authorList>
            <consortium name="DOE Joint Genome Institute"/>
            <person name="Ahrendt S."/>
            <person name="Looney B.P."/>
            <person name="Miyauchi S."/>
            <person name="Morin E."/>
            <person name="Drula E."/>
            <person name="Courty P.E."/>
            <person name="Chicoki N."/>
            <person name="Fauchery L."/>
            <person name="Kohler A."/>
            <person name="Kuo A."/>
            <person name="Labutti K."/>
            <person name="Pangilinan J."/>
            <person name="Lipzen A."/>
            <person name="Riley R."/>
            <person name="Andreopoulos W."/>
            <person name="He G."/>
            <person name="Johnson J."/>
            <person name="Barry K.W."/>
            <person name="Grigoriev I.V."/>
            <person name="Nagy L."/>
            <person name="Hibbett D."/>
            <person name="Henrissat B."/>
            <person name="Matheny P.B."/>
            <person name="Labbe J."/>
            <person name="Martin F."/>
        </authorList>
    </citation>
    <scope>NUCLEOTIDE SEQUENCE</scope>
    <source>
        <strain evidence="1">EC-137</strain>
    </source>
</reference>
<dbReference type="EMBL" id="MU273713">
    <property type="protein sequence ID" value="KAI0028918.1"/>
    <property type="molecule type" value="Genomic_DNA"/>
</dbReference>
<name>A0ACB8QAS3_9AGAM</name>
<protein>
    <submittedName>
        <fullName evidence="1">Uncharacterized protein</fullName>
    </submittedName>
</protein>
<comment type="caution">
    <text evidence="1">The sequence shown here is derived from an EMBL/GenBank/DDBJ whole genome shotgun (WGS) entry which is preliminary data.</text>
</comment>
<proteinExistence type="predicted"/>
<evidence type="ECO:0000313" key="1">
    <source>
        <dbReference type="EMBL" id="KAI0028918.1"/>
    </source>
</evidence>
<organism evidence="1 2">
    <name type="scientific">Vararia minispora EC-137</name>
    <dbReference type="NCBI Taxonomy" id="1314806"/>
    <lineage>
        <taxon>Eukaryota</taxon>
        <taxon>Fungi</taxon>
        <taxon>Dikarya</taxon>
        <taxon>Basidiomycota</taxon>
        <taxon>Agaricomycotina</taxon>
        <taxon>Agaricomycetes</taxon>
        <taxon>Russulales</taxon>
        <taxon>Lachnocladiaceae</taxon>
        <taxon>Vararia</taxon>
    </lineage>
</organism>
<dbReference type="Proteomes" id="UP000814128">
    <property type="component" value="Unassembled WGS sequence"/>
</dbReference>
<reference evidence="1" key="2">
    <citation type="journal article" date="2022" name="New Phytol.">
        <title>Evolutionary transition to the ectomycorrhizal habit in the genomes of a hyperdiverse lineage of mushroom-forming fungi.</title>
        <authorList>
            <person name="Looney B."/>
            <person name="Miyauchi S."/>
            <person name="Morin E."/>
            <person name="Drula E."/>
            <person name="Courty P.E."/>
            <person name="Kohler A."/>
            <person name="Kuo A."/>
            <person name="LaButti K."/>
            <person name="Pangilinan J."/>
            <person name="Lipzen A."/>
            <person name="Riley R."/>
            <person name="Andreopoulos W."/>
            <person name="He G."/>
            <person name="Johnson J."/>
            <person name="Nolan M."/>
            <person name="Tritt A."/>
            <person name="Barry K.W."/>
            <person name="Grigoriev I.V."/>
            <person name="Nagy L.G."/>
            <person name="Hibbett D."/>
            <person name="Henrissat B."/>
            <person name="Matheny P.B."/>
            <person name="Labbe J."/>
            <person name="Martin F.M."/>
        </authorList>
    </citation>
    <scope>NUCLEOTIDE SEQUENCE</scope>
    <source>
        <strain evidence="1">EC-137</strain>
    </source>
</reference>
<gene>
    <name evidence="1" type="ORF">K488DRAFT_89275</name>
</gene>